<protein>
    <recommendedName>
        <fullName evidence="9">UDP-galactose transporter homolog 1</fullName>
    </recommendedName>
</protein>
<comment type="similarity">
    <text evidence="2">Belongs to the nucleotide-sugar transporter family. SLC35B subfamily.</text>
</comment>
<evidence type="ECO:0000256" key="11">
    <source>
        <dbReference type="SAM" id="Phobius"/>
    </source>
</evidence>
<feature type="transmembrane region" description="Helical" evidence="11">
    <location>
        <begin position="103"/>
        <end position="123"/>
    </location>
</feature>
<organism evidence="12 13">
    <name type="scientific">Eutypa lata (strain UCR-EL1)</name>
    <name type="common">Grapevine dieback disease fungus</name>
    <name type="synonym">Eutypa armeniacae</name>
    <dbReference type="NCBI Taxonomy" id="1287681"/>
    <lineage>
        <taxon>Eukaryota</taxon>
        <taxon>Fungi</taxon>
        <taxon>Dikarya</taxon>
        <taxon>Ascomycota</taxon>
        <taxon>Pezizomycotina</taxon>
        <taxon>Sordariomycetes</taxon>
        <taxon>Xylariomycetidae</taxon>
        <taxon>Xylariales</taxon>
        <taxon>Diatrypaceae</taxon>
        <taxon>Eutypa</taxon>
    </lineage>
</organism>
<gene>
    <name evidence="12" type="ORF">UCREL1_553</name>
</gene>
<dbReference type="OMA" id="CGAIGQV"/>
<keyword evidence="5 11" id="KW-0812">Transmembrane</keyword>
<feature type="transmembrane region" description="Helical" evidence="11">
    <location>
        <begin position="276"/>
        <end position="297"/>
    </location>
</feature>
<evidence type="ECO:0000256" key="10">
    <source>
        <dbReference type="SAM" id="MobiDB-lite"/>
    </source>
</evidence>
<evidence type="ECO:0000256" key="1">
    <source>
        <dbReference type="ARBA" id="ARBA00004477"/>
    </source>
</evidence>
<dbReference type="eggNOG" id="KOG1581">
    <property type="taxonomic scope" value="Eukaryota"/>
</dbReference>
<evidence type="ECO:0000256" key="8">
    <source>
        <dbReference type="ARBA" id="ARBA00023136"/>
    </source>
</evidence>
<evidence type="ECO:0000256" key="2">
    <source>
        <dbReference type="ARBA" id="ARBA00010694"/>
    </source>
</evidence>
<keyword evidence="8 11" id="KW-0472">Membrane</keyword>
<dbReference type="GO" id="GO:0000139">
    <property type="term" value="C:Golgi membrane"/>
    <property type="evidence" value="ECO:0007669"/>
    <property type="project" value="TreeGrafter"/>
</dbReference>
<name>M7T0G1_EUTLA</name>
<evidence type="ECO:0000256" key="6">
    <source>
        <dbReference type="ARBA" id="ARBA00022824"/>
    </source>
</evidence>
<evidence type="ECO:0000256" key="9">
    <source>
        <dbReference type="ARBA" id="ARBA00041103"/>
    </source>
</evidence>
<dbReference type="GO" id="GO:0005459">
    <property type="term" value="F:UDP-galactose transmembrane transporter activity"/>
    <property type="evidence" value="ECO:0007669"/>
    <property type="project" value="EnsemblFungi"/>
</dbReference>
<dbReference type="HOGENOM" id="CLU_036019_0_2_1"/>
<evidence type="ECO:0000256" key="7">
    <source>
        <dbReference type="ARBA" id="ARBA00022989"/>
    </source>
</evidence>
<feature type="transmembrane region" description="Helical" evidence="11">
    <location>
        <begin position="195"/>
        <end position="215"/>
    </location>
</feature>
<evidence type="ECO:0000256" key="4">
    <source>
        <dbReference type="ARBA" id="ARBA00022597"/>
    </source>
</evidence>
<evidence type="ECO:0000313" key="13">
    <source>
        <dbReference type="Proteomes" id="UP000012174"/>
    </source>
</evidence>
<keyword evidence="4 12" id="KW-0762">Sugar transport</keyword>
<dbReference type="GO" id="GO:0005460">
    <property type="term" value="F:UDP-glucose transmembrane transporter activity"/>
    <property type="evidence" value="ECO:0007669"/>
    <property type="project" value="TreeGrafter"/>
</dbReference>
<evidence type="ECO:0000313" key="12">
    <source>
        <dbReference type="EMBL" id="EMR72394.1"/>
    </source>
</evidence>
<feature type="transmembrane region" description="Helical" evidence="11">
    <location>
        <begin position="144"/>
        <end position="162"/>
    </location>
</feature>
<accession>M7T0G1</accession>
<dbReference type="PANTHER" id="PTHR10778">
    <property type="entry name" value="SOLUTE CARRIER FAMILY 35 MEMBER B"/>
    <property type="match status" value="1"/>
</dbReference>
<dbReference type="PANTHER" id="PTHR10778:SF10">
    <property type="entry name" value="SOLUTE CARRIER FAMILY 35 MEMBER B1"/>
    <property type="match status" value="1"/>
</dbReference>
<comment type="subcellular location">
    <subcellularLocation>
        <location evidence="1">Endoplasmic reticulum membrane</location>
        <topology evidence="1">Multi-pass membrane protein</topology>
    </subcellularLocation>
</comment>
<dbReference type="GO" id="GO:0005789">
    <property type="term" value="C:endoplasmic reticulum membrane"/>
    <property type="evidence" value="ECO:0007669"/>
    <property type="project" value="UniProtKB-SubCell"/>
</dbReference>
<keyword evidence="3" id="KW-0813">Transport</keyword>
<feature type="transmembrane region" description="Helical" evidence="11">
    <location>
        <begin position="61"/>
        <end position="78"/>
    </location>
</feature>
<dbReference type="EMBL" id="KB705465">
    <property type="protein sequence ID" value="EMR72394.1"/>
    <property type="molecule type" value="Genomic_DNA"/>
</dbReference>
<dbReference type="OrthoDB" id="1601at2759"/>
<dbReference type="InterPro" id="IPR013657">
    <property type="entry name" value="SCL35B1-4/HUT1"/>
</dbReference>
<feature type="transmembrane region" description="Helical" evidence="11">
    <location>
        <begin position="235"/>
        <end position="255"/>
    </location>
</feature>
<dbReference type="GO" id="GO:0120112">
    <property type="term" value="P:UDP-glucose transmembrane transport into endoplasmic reticulum"/>
    <property type="evidence" value="ECO:0007669"/>
    <property type="project" value="EnsemblFungi"/>
</dbReference>
<keyword evidence="6" id="KW-0256">Endoplasmic reticulum</keyword>
<sequence length="429" mass="46072">MARTKSKPIERQPSSEYTAGQSRTPLKAKEDSMAQRSNGATDGLHKAAPIQEKKEAGLPQLVIAVAGIYASFLTWAYLQEKLTTTPHGGALPGQSPERFKYPVFLNTIQSTFAALTGAVYLWGSTARGVPIPPVIPSRRILAPLLLVALTSALASPFGYASLAHLDYITFLLAKSCKLLPVMLLHVTVFRRRYPLYKYLVVAAVTAGVAVFTLHSGKAGSSSSSKKHVGEDTKEARNAAWGLLLLGINLLFDGLTNSTQDYIFGAFQPYSGPQMMCANNLMTSAVTAAYLVLSPWLVRTGLGAWLGMDAAGGAGELAEALAFMGRHPAVWRDLLGFAACGAVGQVFIFYTLSTFSSVLLVTVTVTRKMFTMILSVVAFGHRLSRMQVLGVGLVFGGIGVEAGIARQEKLAKEAAKKEKEKEKLKVEKAQ</sequence>
<dbReference type="InterPro" id="IPR037185">
    <property type="entry name" value="EmrE-like"/>
</dbReference>
<dbReference type="Pfam" id="PF08449">
    <property type="entry name" value="UAA"/>
    <property type="match status" value="1"/>
</dbReference>
<feature type="transmembrane region" description="Helical" evidence="11">
    <location>
        <begin position="333"/>
        <end position="351"/>
    </location>
</feature>
<dbReference type="SUPFAM" id="SSF103481">
    <property type="entry name" value="Multidrug resistance efflux transporter EmrE"/>
    <property type="match status" value="1"/>
</dbReference>
<feature type="compositionally biased region" description="Polar residues" evidence="10">
    <location>
        <begin position="12"/>
        <end position="24"/>
    </location>
</feature>
<keyword evidence="13" id="KW-1185">Reference proteome</keyword>
<keyword evidence="7 11" id="KW-1133">Transmembrane helix</keyword>
<dbReference type="STRING" id="1287681.M7T0G1"/>
<feature type="region of interest" description="Disordered" evidence="10">
    <location>
        <begin position="1"/>
        <end position="44"/>
    </location>
</feature>
<evidence type="ECO:0000256" key="5">
    <source>
        <dbReference type="ARBA" id="ARBA00022692"/>
    </source>
</evidence>
<reference evidence="13" key="1">
    <citation type="journal article" date="2013" name="Genome Announc.">
        <title>Draft genome sequence of the grapevine dieback fungus Eutypa lata UCR-EL1.</title>
        <authorList>
            <person name="Blanco-Ulate B."/>
            <person name="Rolshausen P.E."/>
            <person name="Cantu D."/>
        </authorList>
    </citation>
    <scope>NUCLEOTIDE SEQUENCE [LARGE SCALE GENOMIC DNA]</scope>
    <source>
        <strain evidence="13">UCR-EL1</strain>
    </source>
</reference>
<evidence type="ECO:0000256" key="3">
    <source>
        <dbReference type="ARBA" id="ARBA00022448"/>
    </source>
</evidence>
<feature type="transmembrane region" description="Helical" evidence="11">
    <location>
        <begin position="168"/>
        <end position="188"/>
    </location>
</feature>
<dbReference type="KEGG" id="ela:UCREL1_553"/>
<dbReference type="AlphaFoldDB" id="M7T0G1"/>
<dbReference type="Proteomes" id="UP000012174">
    <property type="component" value="Unassembled WGS sequence"/>
</dbReference>
<proteinExistence type="inferred from homology"/>